<dbReference type="RefSeq" id="WP_015250016.1">
    <property type="nucleotide sequence ID" value="NC_019892.1"/>
</dbReference>
<feature type="domain" description="Cytochrome c" evidence="6">
    <location>
        <begin position="120"/>
        <end position="215"/>
    </location>
</feature>
<dbReference type="eggNOG" id="COG2010">
    <property type="taxonomic scope" value="Bacteria"/>
</dbReference>
<dbReference type="GO" id="GO:0009055">
    <property type="term" value="F:electron transfer activity"/>
    <property type="evidence" value="ECO:0007669"/>
    <property type="project" value="InterPro"/>
</dbReference>
<dbReference type="InterPro" id="IPR051459">
    <property type="entry name" value="Cytochrome_c-type_DH"/>
</dbReference>
<dbReference type="Pfam" id="PF13442">
    <property type="entry name" value="Cytochrome_CBB3"/>
    <property type="match status" value="1"/>
</dbReference>
<dbReference type="STRING" id="886293.Sinac_6884"/>
<evidence type="ECO:0000313" key="8">
    <source>
        <dbReference type="Proteomes" id="UP000010798"/>
    </source>
</evidence>
<accession>L0DNK4</accession>
<evidence type="ECO:0000259" key="6">
    <source>
        <dbReference type="PROSITE" id="PS51007"/>
    </source>
</evidence>
<evidence type="ECO:0000256" key="4">
    <source>
        <dbReference type="PROSITE-ProRule" id="PRU00433"/>
    </source>
</evidence>
<dbReference type="GO" id="GO:0046872">
    <property type="term" value="F:metal ion binding"/>
    <property type="evidence" value="ECO:0007669"/>
    <property type="project" value="UniProtKB-KW"/>
</dbReference>
<keyword evidence="8" id="KW-1185">Reference proteome</keyword>
<evidence type="ECO:0000256" key="3">
    <source>
        <dbReference type="ARBA" id="ARBA00023004"/>
    </source>
</evidence>
<feature type="signal peptide" evidence="5">
    <location>
        <begin position="1"/>
        <end position="17"/>
    </location>
</feature>
<dbReference type="PANTHER" id="PTHR35008:SF8">
    <property type="entry name" value="ALCOHOL DEHYDROGENASE CYTOCHROME C SUBUNIT"/>
    <property type="match status" value="1"/>
</dbReference>
<dbReference type="KEGG" id="saci:Sinac_6884"/>
<dbReference type="AlphaFoldDB" id="L0DNK4"/>
<reference evidence="7 8" key="1">
    <citation type="submission" date="2012-02" db="EMBL/GenBank/DDBJ databases">
        <title>Complete sequence of chromosome of Singulisphaera acidiphila DSM 18658.</title>
        <authorList>
            <consortium name="US DOE Joint Genome Institute (JGI-PGF)"/>
            <person name="Lucas S."/>
            <person name="Copeland A."/>
            <person name="Lapidus A."/>
            <person name="Glavina del Rio T."/>
            <person name="Dalin E."/>
            <person name="Tice H."/>
            <person name="Bruce D."/>
            <person name="Goodwin L."/>
            <person name="Pitluck S."/>
            <person name="Peters L."/>
            <person name="Ovchinnikova G."/>
            <person name="Chertkov O."/>
            <person name="Kyrpides N."/>
            <person name="Mavromatis K."/>
            <person name="Ivanova N."/>
            <person name="Brettin T."/>
            <person name="Detter J.C."/>
            <person name="Han C."/>
            <person name="Larimer F."/>
            <person name="Land M."/>
            <person name="Hauser L."/>
            <person name="Markowitz V."/>
            <person name="Cheng J.-F."/>
            <person name="Hugenholtz P."/>
            <person name="Woyke T."/>
            <person name="Wu D."/>
            <person name="Tindall B."/>
            <person name="Pomrenke H."/>
            <person name="Brambilla E."/>
            <person name="Klenk H.-P."/>
            <person name="Eisen J.A."/>
        </authorList>
    </citation>
    <scope>NUCLEOTIDE SEQUENCE [LARGE SCALE GENOMIC DNA]</scope>
    <source>
        <strain evidence="8">ATCC BAA-1392 / DSM 18658 / VKM B-2454 / MOB10</strain>
    </source>
</reference>
<evidence type="ECO:0000256" key="2">
    <source>
        <dbReference type="ARBA" id="ARBA00022723"/>
    </source>
</evidence>
<keyword evidence="1 4" id="KW-0349">Heme</keyword>
<proteinExistence type="predicted"/>
<evidence type="ECO:0000256" key="1">
    <source>
        <dbReference type="ARBA" id="ARBA00022617"/>
    </source>
</evidence>
<evidence type="ECO:0000256" key="5">
    <source>
        <dbReference type="SAM" id="SignalP"/>
    </source>
</evidence>
<dbReference type="Proteomes" id="UP000010798">
    <property type="component" value="Chromosome"/>
</dbReference>
<dbReference type="PROSITE" id="PS51257">
    <property type="entry name" value="PROKAR_LIPOPROTEIN"/>
    <property type="match status" value="1"/>
</dbReference>
<keyword evidence="2 4" id="KW-0479">Metal-binding</keyword>
<organism evidence="7 8">
    <name type="scientific">Singulisphaera acidiphila (strain ATCC BAA-1392 / DSM 18658 / VKM B-2454 / MOB10)</name>
    <dbReference type="NCBI Taxonomy" id="886293"/>
    <lineage>
        <taxon>Bacteria</taxon>
        <taxon>Pseudomonadati</taxon>
        <taxon>Planctomycetota</taxon>
        <taxon>Planctomycetia</taxon>
        <taxon>Isosphaerales</taxon>
        <taxon>Isosphaeraceae</taxon>
        <taxon>Singulisphaera</taxon>
    </lineage>
</organism>
<dbReference type="EMBL" id="CP003364">
    <property type="protein sequence ID" value="AGA30944.1"/>
    <property type="molecule type" value="Genomic_DNA"/>
</dbReference>
<dbReference type="SUPFAM" id="SSF46626">
    <property type="entry name" value="Cytochrome c"/>
    <property type="match status" value="2"/>
</dbReference>
<evidence type="ECO:0000313" key="7">
    <source>
        <dbReference type="EMBL" id="AGA30944.1"/>
    </source>
</evidence>
<dbReference type="GO" id="GO:0020037">
    <property type="term" value="F:heme binding"/>
    <property type="evidence" value="ECO:0007669"/>
    <property type="project" value="InterPro"/>
</dbReference>
<keyword evidence="3 4" id="KW-0408">Iron</keyword>
<dbReference type="PANTHER" id="PTHR35008">
    <property type="entry name" value="BLL4482 PROTEIN-RELATED"/>
    <property type="match status" value="1"/>
</dbReference>
<name>L0DNK4_SINAD</name>
<dbReference type="InterPro" id="IPR009056">
    <property type="entry name" value="Cyt_c-like_dom"/>
</dbReference>
<feature type="chain" id="PRO_5003940284" evidence="5">
    <location>
        <begin position="18"/>
        <end position="437"/>
    </location>
</feature>
<feature type="domain" description="Cytochrome c" evidence="6">
    <location>
        <begin position="275"/>
        <end position="411"/>
    </location>
</feature>
<dbReference type="PROSITE" id="PS51007">
    <property type="entry name" value="CYTC"/>
    <property type="match status" value="2"/>
</dbReference>
<keyword evidence="5" id="KW-0732">Signal</keyword>
<dbReference type="OrthoDB" id="9808312at2"/>
<gene>
    <name evidence="7" type="ordered locus">Sinac_6884</name>
</gene>
<sequence length="437" mass="47742">MTSRFRLAWLVGSLAMAGCGGSFNPGPLQYEESEALTRELADKTKANLAGKPKLQEGVRKGLAKLFGPNPQEIRVPPGSGLPAGGRQLANLIATGEGPEARPKQIYVLRTSATGQPPIKERQAGGYALYRRHCLHCHGVSGAGNGPTADFLYPRPRDYRPGKFKFTSTPNGAKPTRDDLRRTIRDGLHGTSMPAFDSLMADTEIEQVLDYAIFLSMRGETELGLIDEASIADENDPEALSDDVLDSVLKNVINKWKSVETQVFNPPVARTPATRQSILRGRDLFLGHKSRKGNSVDCVGCHGPQALGNGVSFVSQDVFNEVVFGGDPSLQEARLQNHRKEIREQWKNSLDDWGNPLRPNNLNRGVFKGGRRPLDLYWRIAKGITGAKMPGHYPTLEADEVWDVVNFVLALPYEPKLLEGAVPANVTPAPAKPAVAQR</sequence>
<protein>
    <submittedName>
        <fullName evidence="7">Cytochrome c</fullName>
    </submittedName>
</protein>
<dbReference type="InterPro" id="IPR036909">
    <property type="entry name" value="Cyt_c-like_dom_sf"/>
</dbReference>
<dbReference type="HOGENOM" id="CLU_044077_0_0_0"/>
<dbReference type="Gene3D" id="1.10.760.10">
    <property type="entry name" value="Cytochrome c-like domain"/>
    <property type="match status" value="2"/>
</dbReference>